<dbReference type="SUPFAM" id="SSF100950">
    <property type="entry name" value="NagB/RpiA/CoA transferase-like"/>
    <property type="match status" value="1"/>
</dbReference>
<dbReference type="GO" id="GO:0019262">
    <property type="term" value="P:N-acetylneuraminate catabolic process"/>
    <property type="evidence" value="ECO:0007669"/>
    <property type="project" value="TreeGrafter"/>
</dbReference>
<dbReference type="InterPro" id="IPR037171">
    <property type="entry name" value="NagB/RpiA_transferase-like"/>
</dbReference>
<dbReference type="GO" id="GO:0006046">
    <property type="term" value="P:N-acetylglucosamine catabolic process"/>
    <property type="evidence" value="ECO:0007669"/>
    <property type="project" value="TreeGrafter"/>
</dbReference>
<dbReference type="Pfam" id="PF01182">
    <property type="entry name" value="Glucosamine_iso"/>
    <property type="match status" value="1"/>
</dbReference>
<comment type="caution">
    <text evidence="2">The sequence shown here is derived from an EMBL/GenBank/DDBJ whole genome shotgun (WGS) entry which is preliminary data.</text>
</comment>
<dbReference type="AlphaFoldDB" id="A0A0W8FX83"/>
<proteinExistence type="predicted"/>
<dbReference type="CDD" id="cd01399">
    <property type="entry name" value="GlcN6P_deaminase"/>
    <property type="match status" value="1"/>
</dbReference>
<dbReference type="PANTHER" id="PTHR11280:SF6">
    <property type="entry name" value="GLUCOSAMINE-6-PHOSPHATE ISOMERASE NAGB"/>
    <property type="match status" value="1"/>
</dbReference>
<dbReference type="PANTHER" id="PTHR11280">
    <property type="entry name" value="GLUCOSAMINE-6-PHOSPHATE ISOMERASE"/>
    <property type="match status" value="1"/>
</dbReference>
<dbReference type="GO" id="GO:0005975">
    <property type="term" value="P:carbohydrate metabolic process"/>
    <property type="evidence" value="ECO:0007669"/>
    <property type="project" value="InterPro"/>
</dbReference>
<protein>
    <submittedName>
        <fullName evidence="2">Glucosamine-6-phosphate deaminase</fullName>
        <ecNumber evidence="2">3.5.99.6</ecNumber>
    </submittedName>
</protein>
<accession>A0A0W8FX83</accession>
<dbReference type="InterPro" id="IPR004547">
    <property type="entry name" value="Glucosamine6P_isomerase"/>
</dbReference>
<dbReference type="GO" id="GO:0005737">
    <property type="term" value="C:cytoplasm"/>
    <property type="evidence" value="ECO:0007669"/>
    <property type="project" value="TreeGrafter"/>
</dbReference>
<sequence>MGKAAANYVEEVINKLLVEQDEIRMVFAAAPSQNEFLAELINKNIDWKNVIAFHMDEYVGLKAGADELFGTFLRKNIFDKVNFKKVHFINPIYYDLDAECARYSRLLSERSIDIVCMGIGENGHLAFNDPPVADFNDPKSVKVVELDKACRAQQVNDGCFKKIEDVPTHAITLTIPTLISAKFLSVVVPGKSKATAVKNTLMGKISTECPSTILRMRDNAVLFLDKDSATMILK</sequence>
<dbReference type="GO" id="GO:0004342">
    <property type="term" value="F:glucosamine-6-phosphate deaminase activity"/>
    <property type="evidence" value="ECO:0007669"/>
    <property type="project" value="UniProtKB-EC"/>
</dbReference>
<dbReference type="EMBL" id="LNQE01000666">
    <property type="protein sequence ID" value="KUG25519.1"/>
    <property type="molecule type" value="Genomic_DNA"/>
</dbReference>
<dbReference type="Gene3D" id="3.40.50.1360">
    <property type="match status" value="1"/>
</dbReference>
<reference evidence="2" key="1">
    <citation type="journal article" date="2015" name="Proc. Natl. Acad. Sci. U.S.A.">
        <title>Networks of energetic and metabolic interactions define dynamics in microbial communities.</title>
        <authorList>
            <person name="Embree M."/>
            <person name="Liu J.K."/>
            <person name="Al-Bassam M.M."/>
            <person name="Zengler K."/>
        </authorList>
    </citation>
    <scope>NUCLEOTIDE SEQUENCE</scope>
</reference>
<dbReference type="EC" id="3.5.99.6" evidence="2"/>
<dbReference type="InterPro" id="IPR006148">
    <property type="entry name" value="Glc/Gal-6P_isomerase"/>
</dbReference>
<gene>
    <name evidence="2" type="ORF">ASZ90_004659</name>
</gene>
<evidence type="ECO:0000259" key="1">
    <source>
        <dbReference type="Pfam" id="PF01182"/>
    </source>
</evidence>
<dbReference type="GO" id="GO:0042802">
    <property type="term" value="F:identical protein binding"/>
    <property type="evidence" value="ECO:0007669"/>
    <property type="project" value="TreeGrafter"/>
</dbReference>
<name>A0A0W8FX83_9ZZZZ</name>
<organism evidence="2">
    <name type="scientific">hydrocarbon metagenome</name>
    <dbReference type="NCBI Taxonomy" id="938273"/>
    <lineage>
        <taxon>unclassified sequences</taxon>
        <taxon>metagenomes</taxon>
        <taxon>ecological metagenomes</taxon>
    </lineage>
</organism>
<keyword evidence="2" id="KW-0378">Hydrolase</keyword>
<evidence type="ECO:0000313" key="2">
    <source>
        <dbReference type="EMBL" id="KUG25519.1"/>
    </source>
</evidence>
<dbReference type="GO" id="GO:0006043">
    <property type="term" value="P:glucosamine catabolic process"/>
    <property type="evidence" value="ECO:0007669"/>
    <property type="project" value="TreeGrafter"/>
</dbReference>
<feature type="domain" description="Glucosamine/galactosamine-6-phosphate isomerase" evidence="1">
    <location>
        <begin position="3"/>
        <end position="220"/>
    </location>
</feature>